<dbReference type="Gene3D" id="3.30.360.10">
    <property type="entry name" value="Dihydrodipicolinate Reductase, domain 2"/>
    <property type="match status" value="1"/>
</dbReference>
<comment type="pathway">
    <text evidence="1 15">Amino-acid biosynthesis; L-methionine biosynthesis via de novo pathway; L-homoserine from L-aspartate: step 2/3.</text>
</comment>
<evidence type="ECO:0000256" key="16">
    <source>
        <dbReference type="PIRSR" id="PIRSR000148-1"/>
    </source>
</evidence>
<keyword evidence="11 15" id="KW-0560">Oxidoreductase</keyword>
<dbReference type="HAMAP" id="MF_02121">
    <property type="entry name" value="ASADH"/>
    <property type="match status" value="1"/>
</dbReference>
<accession>A0A370KE69</accession>
<evidence type="ECO:0000256" key="8">
    <source>
        <dbReference type="ARBA" id="ARBA00022697"/>
    </source>
</evidence>
<evidence type="ECO:0000256" key="10">
    <source>
        <dbReference type="ARBA" id="ARBA00022915"/>
    </source>
</evidence>
<dbReference type="GO" id="GO:0046983">
    <property type="term" value="F:protein dimerization activity"/>
    <property type="evidence" value="ECO:0007669"/>
    <property type="project" value="InterPro"/>
</dbReference>
<evidence type="ECO:0000256" key="13">
    <source>
        <dbReference type="ARBA" id="ARBA00023167"/>
    </source>
</evidence>
<evidence type="ECO:0000256" key="12">
    <source>
        <dbReference type="ARBA" id="ARBA00023154"/>
    </source>
</evidence>
<keyword evidence="9 15" id="KW-0521">NADP</keyword>
<dbReference type="EMBL" id="NAAC01000054">
    <property type="protein sequence ID" value="RDJ00996.1"/>
    <property type="molecule type" value="Genomic_DNA"/>
</dbReference>
<dbReference type="GO" id="GO:0009097">
    <property type="term" value="P:isoleucine biosynthetic process"/>
    <property type="evidence" value="ECO:0007669"/>
    <property type="project" value="UniProtKB-UniRule"/>
</dbReference>
<dbReference type="NCBIfam" id="NF011456">
    <property type="entry name" value="PRK14874.1"/>
    <property type="match status" value="1"/>
</dbReference>
<gene>
    <name evidence="15" type="primary">asd</name>
    <name evidence="18" type="ORF">B5K06_34345</name>
</gene>
<feature type="binding site" evidence="15">
    <location>
        <position position="103"/>
    </location>
    <ligand>
        <name>phosphate</name>
        <dbReference type="ChEBI" id="CHEBI:43474"/>
    </ligand>
</feature>
<comment type="pathway">
    <text evidence="2 15">Amino-acid biosynthesis; L-lysine biosynthesis via DAP pathway; (S)-tetrahydrodipicolinate from L-aspartate: step 2/4.</text>
</comment>
<dbReference type="InterPro" id="IPR012080">
    <property type="entry name" value="Asp_semialdehyde_DH"/>
</dbReference>
<feature type="binding site" evidence="15">
    <location>
        <begin position="164"/>
        <end position="165"/>
    </location>
    <ligand>
        <name>NADP(+)</name>
        <dbReference type="ChEBI" id="CHEBI:58349"/>
    </ligand>
</feature>
<dbReference type="GO" id="GO:0050661">
    <property type="term" value="F:NADP binding"/>
    <property type="evidence" value="ECO:0007669"/>
    <property type="project" value="UniProtKB-UniRule"/>
</dbReference>
<proteinExistence type="inferred from homology"/>
<evidence type="ECO:0000256" key="1">
    <source>
        <dbReference type="ARBA" id="ARBA00005021"/>
    </source>
</evidence>
<evidence type="ECO:0000313" key="18">
    <source>
        <dbReference type="EMBL" id="RDJ00996.1"/>
    </source>
</evidence>
<evidence type="ECO:0000259" key="17">
    <source>
        <dbReference type="SMART" id="SM00859"/>
    </source>
</evidence>
<feature type="binding site" evidence="15">
    <location>
        <begin position="15"/>
        <end position="18"/>
    </location>
    <ligand>
        <name>NADP(+)</name>
        <dbReference type="ChEBI" id="CHEBI:58349"/>
    </ligand>
</feature>
<dbReference type="Pfam" id="PF02774">
    <property type="entry name" value="Semialdhyde_dhC"/>
    <property type="match status" value="1"/>
</dbReference>
<feature type="binding site" evidence="15">
    <location>
        <position position="188"/>
    </location>
    <ligand>
        <name>NADP(+)</name>
        <dbReference type="ChEBI" id="CHEBI:58349"/>
    </ligand>
</feature>
<evidence type="ECO:0000256" key="4">
    <source>
        <dbReference type="ARBA" id="ARBA00010584"/>
    </source>
</evidence>
<feature type="active site" description="Acyl-thioester intermediate" evidence="15 16">
    <location>
        <position position="134"/>
    </location>
</feature>
<evidence type="ECO:0000256" key="2">
    <source>
        <dbReference type="ARBA" id="ARBA00005076"/>
    </source>
</evidence>
<evidence type="ECO:0000256" key="3">
    <source>
        <dbReference type="ARBA" id="ARBA00005097"/>
    </source>
</evidence>
<feature type="binding site" evidence="15">
    <location>
        <position position="161"/>
    </location>
    <ligand>
        <name>substrate</name>
    </ligand>
</feature>
<keyword evidence="13 15" id="KW-0486">Methionine biosynthesis</keyword>
<dbReference type="OrthoDB" id="9805684at2"/>
<dbReference type="InterPro" id="IPR000534">
    <property type="entry name" value="Semialdehyde_DH_NAD-bd"/>
</dbReference>
<protein>
    <recommendedName>
        <fullName evidence="6 15">Aspartate-semialdehyde dehydrogenase</fullName>
        <shortName evidence="15">ASA dehydrogenase</shortName>
        <shortName evidence="15">ASADH</shortName>
        <ecNumber evidence="6 15">1.2.1.11</ecNumber>
    </recommendedName>
    <alternativeName>
        <fullName evidence="15">Aspartate-beta-semialdehyde dehydrogenase</fullName>
    </alternativeName>
</protein>
<dbReference type="GO" id="GO:0004073">
    <property type="term" value="F:aspartate-semialdehyde dehydrogenase activity"/>
    <property type="evidence" value="ECO:0007669"/>
    <property type="project" value="UniProtKB-UniRule"/>
</dbReference>
<comment type="pathway">
    <text evidence="3 15">Amino-acid biosynthesis; L-threonine biosynthesis; L-threonine from L-aspartate: step 2/5.</text>
</comment>
<feature type="domain" description="Semialdehyde dehydrogenase NAD-binding" evidence="17">
    <location>
        <begin position="8"/>
        <end position="123"/>
    </location>
</feature>
<evidence type="ECO:0000256" key="6">
    <source>
        <dbReference type="ARBA" id="ARBA00013120"/>
    </source>
</evidence>
<dbReference type="UniPathway" id="UPA00051">
    <property type="reaction ID" value="UER00464"/>
</dbReference>
<dbReference type="NCBIfam" id="TIGR01296">
    <property type="entry name" value="asd_B"/>
    <property type="match status" value="1"/>
</dbReference>
<organism evidence="18 19">
    <name type="scientific">Rhizobium grahamii</name>
    <dbReference type="NCBI Taxonomy" id="1120045"/>
    <lineage>
        <taxon>Bacteria</taxon>
        <taxon>Pseudomonadati</taxon>
        <taxon>Pseudomonadota</taxon>
        <taxon>Alphaproteobacteria</taxon>
        <taxon>Hyphomicrobiales</taxon>
        <taxon>Rhizobiaceae</taxon>
        <taxon>Rhizobium/Agrobacterium group</taxon>
        <taxon>Rhizobium</taxon>
    </lineage>
</organism>
<comment type="subunit">
    <text evidence="5 15">Homodimer.</text>
</comment>
<name>A0A370KE69_9HYPH</name>
<dbReference type="UniPathway" id="UPA00050">
    <property type="reaction ID" value="UER00463"/>
</dbReference>
<comment type="catalytic activity">
    <reaction evidence="14 15">
        <text>L-aspartate 4-semialdehyde + phosphate + NADP(+) = 4-phospho-L-aspartate + NADPH + H(+)</text>
        <dbReference type="Rhea" id="RHEA:24284"/>
        <dbReference type="ChEBI" id="CHEBI:15378"/>
        <dbReference type="ChEBI" id="CHEBI:43474"/>
        <dbReference type="ChEBI" id="CHEBI:57535"/>
        <dbReference type="ChEBI" id="CHEBI:57783"/>
        <dbReference type="ChEBI" id="CHEBI:58349"/>
        <dbReference type="ChEBI" id="CHEBI:537519"/>
        <dbReference type="EC" id="1.2.1.11"/>
    </reaction>
</comment>
<feature type="binding site" evidence="15">
    <location>
        <position position="241"/>
    </location>
    <ligand>
        <name>substrate</name>
    </ligand>
</feature>
<comment type="caution">
    <text evidence="15">Lacks conserved residue(s) required for the propagation of feature annotation.</text>
</comment>
<dbReference type="AlphaFoldDB" id="A0A370KE69"/>
<evidence type="ECO:0000313" key="19">
    <source>
        <dbReference type="Proteomes" id="UP000254939"/>
    </source>
</evidence>
<dbReference type="PIRSF" id="PIRSF000148">
    <property type="entry name" value="ASA_dh"/>
    <property type="match status" value="1"/>
</dbReference>
<dbReference type="PANTHER" id="PTHR46278">
    <property type="entry name" value="DEHYDROGENASE, PUTATIVE-RELATED"/>
    <property type="match status" value="1"/>
</dbReference>
<dbReference type="Gene3D" id="3.40.50.720">
    <property type="entry name" value="NAD(P)-binding Rossmann-like Domain"/>
    <property type="match status" value="1"/>
</dbReference>
<dbReference type="CDD" id="cd18131">
    <property type="entry name" value="ASADH_C_bac_euk_like"/>
    <property type="match status" value="1"/>
</dbReference>
<feature type="binding site" evidence="15">
    <location>
        <begin position="43"/>
        <end position="44"/>
    </location>
    <ligand>
        <name>NADP(+)</name>
        <dbReference type="ChEBI" id="CHEBI:58349"/>
    </ligand>
</feature>
<dbReference type="GO" id="GO:0009088">
    <property type="term" value="P:threonine biosynthetic process"/>
    <property type="evidence" value="ECO:0007669"/>
    <property type="project" value="UniProtKB-UniRule"/>
</dbReference>
<dbReference type="GO" id="GO:0071266">
    <property type="term" value="P:'de novo' L-methionine biosynthetic process"/>
    <property type="evidence" value="ECO:0007669"/>
    <property type="project" value="UniProtKB-UniRule"/>
</dbReference>
<dbReference type="GO" id="GO:0051287">
    <property type="term" value="F:NAD binding"/>
    <property type="evidence" value="ECO:0007669"/>
    <property type="project" value="InterPro"/>
</dbReference>
<keyword evidence="10 15" id="KW-0220">Diaminopimelate biosynthesis</keyword>
<dbReference type="InterPro" id="IPR012280">
    <property type="entry name" value="Semialdhyde_DH_dimer_dom"/>
</dbReference>
<dbReference type="GO" id="GO:0019877">
    <property type="term" value="P:diaminopimelate biosynthetic process"/>
    <property type="evidence" value="ECO:0007669"/>
    <property type="project" value="UniProtKB-UniRule"/>
</dbReference>
<dbReference type="InterPro" id="IPR005986">
    <property type="entry name" value="Asp_semialdehyde_DH_beta"/>
</dbReference>
<feature type="binding site" evidence="15">
    <location>
        <position position="321"/>
    </location>
    <ligand>
        <name>NADP(+)</name>
        <dbReference type="ChEBI" id="CHEBI:58349"/>
    </ligand>
</feature>
<dbReference type="InterPro" id="IPR036291">
    <property type="entry name" value="NAD(P)-bd_dom_sf"/>
</dbReference>
<dbReference type="Proteomes" id="UP000254939">
    <property type="component" value="Unassembled WGS sequence"/>
</dbReference>
<comment type="similarity">
    <text evidence="4 15">Belongs to the aspartate-semialdehyde dehydrogenase family.</text>
</comment>
<evidence type="ECO:0000256" key="5">
    <source>
        <dbReference type="ARBA" id="ARBA00011738"/>
    </source>
</evidence>
<feature type="active site" description="Proton acceptor" evidence="15 16">
    <location>
        <position position="248"/>
    </location>
</feature>
<dbReference type="CDD" id="cd02316">
    <property type="entry name" value="VcASADH2_like_N"/>
    <property type="match status" value="1"/>
</dbReference>
<evidence type="ECO:0000256" key="7">
    <source>
        <dbReference type="ARBA" id="ARBA00022605"/>
    </source>
</evidence>
<comment type="function">
    <text evidence="15">Catalyzes the NADPH-dependent formation of L-aspartate-semialdehyde (L-ASA) by the reductive dephosphorylation of L-aspartyl-4-phosphate.</text>
</comment>
<keyword evidence="12 15" id="KW-0457">Lysine biosynthesis</keyword>
<keyword evidence="7 15" id="KW-0028">Amino-acid biosynthesis</keyword>
<evidence type="ECO:0000256" key="9">
    <source>
        <dbReference type="ARBA" id="ARBA00022857"/>
    </source>
</evidence>
<evidence type="ECO:0000256" key="15">
    <source>
        <dbReference type="HAMAP-Rule" id="MF_02121"/>
    </source>
</evidence>
<dbReference type="GO" id="GO:0009089">
    <property type="term" value="P:lysine biosynthetic process via diaminopimelate"/>
    <property type="evidence" value="ECO:0007669"/>
    <property type="project" value="UniProtKB-UniRule"/>
</dbReference>
<dbReference type="UniPathway" id="UPA00034">
    <property type="reaction ID" value="UER00016"/>
</dbReference>
<keyword evidence="8 15" id="KW-0791">Threonine biosynthesis</keyword>
<dbReference type="Pfam" id="PF01118">
    <property type="entry name" value="Semialdhyde_dh"/>
    <property type="match status" value="1"/>
</dbReference>
<reference evidence="18 19" key="1">
    <citation type="submission" date="2017-03" db="EMBL/GenBank/DDBJ databases">
        <title>Genome analysis of Rhizobial strains effectives or ineffectives for nitrogen fixation isolated from bean seeds.</title>
        <authorList>
            <person name="Peralta H."/>
            <person name="Aguilar-Vera A."/>
            <person name="Mora Y."/>
            <person name="Vargas-Lagunas C."/>
            <person name="Girard L."/>
            <person name="Mora J."/>
        </authorList>
    </citation>
    <scope>NUCLEOTIDE SEQUENCE [LARGE SCALE GENOMIC DNA]</scope>
    <source>
        <strain evidence="18 19">CCGM3</strain>
    </source>
</reference>
<dbReference type="SMART" id="SM00859">
    <property type="entry name" value="Semialdhyde_dh"/>
    <property type="match status" value="1"/>
</dbReference>
<evidence type="ECO:0000256" key="14">
    <source>
        <dbReference type="ARBA" id="ARBA00047891"/>
    </source>
</evidence>
<comment type="caution">
    <text evidence="18">The sequence shown here is derived from an EMBL/GenBank/DDBJ whole genome shotgun (WGS) entry which is preliminary data.</text>
</comment>
<evidence type="ECO:0000256" key="11">
    <source>
        <dbReference type="ARBA" id="ARBA00023002"/>
    </source>
</evidence>
<dbReference type="EC" id="1.2.1.11" evidence="6 15"/>
<dbReference type="PANTHER" id="PTHR46278:SF2">
    <property type="entry name" value="ASPARTATE-SEMIALDEHYDE DEHYDROGENASE"/>
    <property type="match status" value="1"/>
</dbReference>
<sequence length="346" mass="37083">MDRMRALDIAIIGATGAVGAELIKLLETSQIPVSRLRLLASRTSGGRRLRFRDEICIVEPLADICDRKADIAFFSAGGAVSAAYGPLFAAQGALVIDNSNAFRMDVDVPLLVPQVNPNALASRPHSGIVANPNCSTIQLVRALRPLVTAFDVRQIVLTTYQAASGKGLKGIDELLEGARSALRGRAAPSAERFPFPLAFNVIPQVGKIASNGTTLEELKLVKESRKIFGLPHLRLTSTCVRVPVINGHSAAVYLEFEEPVRLERVHELLATEPGVRLYANGIQEVYPTPRLIEDPAVVHLGRVRVNPGNPCGLWIWVVADNLQVGAALNALLIANLAIANNVVGGP</sequence>
<dbReference type="SUPFAM" id="SSF51735">
    <property type="entry name" value="NAD(P)-binding Rossmann-fold domains"/>
    <property type="match status" value="1"/>
</dbReference>
<dbReference type="SUPFAM" id="SSF55347">
    <property type="entry name" value="Glyceraldehyde-3-phosphate dehydrogenase-like, C-terminal domain"/>
    <property type="match status" value="1"/>
</dbReference>